<dbReference type="GO" id="GO:0016798">
    <property type="term" value="F:hydrolase activity, acting on glycosyl bonds"/>
    <property type="evidence" value="ECO:0007669"/>
    <property type="project" value="UniProtKB-KW"/>
</dbReference>
<dbReference type="Proteomes" id="UP000196125">
    <property type="component" value="Unassembled WGS sequence"/>
</dbReference>
<dbReference type="AlphaFoldDB" id="A0A1Y6IWZ8"/>
<reference evidence="3 6" key="2">
    <citation type="submission" date="2023-11" db="EMBL/GenBank/DDBJ databases">
        <title>Plant-associative lifestyle of Vibrio porteresiae and its evolutionary dynamics.</title>
        <authorList>
            <person name="Rameshkumar N."/>
            <person name="Kirti K."/>
        </authorList>
    </citation>
    <scope>NUCLEOTIDE SEQUENCE [LARGE SCALE GENOMIC DNA]</scope>
    <source>
        <strain evidence="3 6">MSSRF38</strain>
    </source>
</reference>
<accession>A0A1Y6IWZ8</accession>
<evidence type="ECO:0000256" key="1">
    <source>
        <dbReference type="SAM" id="MobiDB-lite"/>
    </source>
</evidence>
<feature type="domain" description="Phosphodiester glycosidase" evidence="2">
    <location>
        <begin position="133"/>
        <end position="326"/>
    </location>
</feature>
<evidence type="ECO:0000313" key="4">
    <source>
        <dbReference type="EMBL" id="SMS02177.1"/>
    </source>
</evidence>
<name>A0A1Y6IWZ8_9VIBR</name>
<keyword evidence="6" id="KW-1185">Reference proteome</keyword>
<feature type="region of interest" description="Disordered" evidence="1">
    <location>
        <begin position="1"/>
        <end position="27"/>
    </location>
</feature>
<dbReference type="RefSeq" id="WP_087482198.1">
    <property type="nucleotide sequence ID" value="NZ_AP024884.1"/>
</dbReference>
<keyword evidence="3" id="KW-0378">Hydrolase</keyword>
<reference evidence="4 5" key="1">
    <citation type="submission" date="2017-05" db="EMBL/GenBank/DDBJ databases">
        <authorList>
            <person name="Song R."/>
            <person name="Chenine A.L."/>
            <person name="Ruprecht R.M."/>
        </authorList>
    </citation>
    <scope>NUCLEOTIDE SEQUENCE [LARGE SCALE GENOMIC DNA]</scope>
    <source>
        <strain evidence="4 5">CECT 7927</strain>
    </source>
</reference>
<feature type="region of interest" description="Disordered" evidence="1">
    <location>
        <begin position="330"/>
        <end position="352"/>
    </location>
</feature>
<dbReference type="Proteomes" id="UP001283366">
    <property type="component" value="Unassembled WGS sequence"/>
</dbReference>
<evidence type="ECO:0000313" key="6">
    <source>
        <dbReference type="Proteomes" id="UP001283366"/>
    </source>
</evidence>
<dbReference type="EMBL" id="JAWRCO010000002">
    <property type="protein sequence ID" value="MDW6005383.1"/>
    <property type="molecule type" value="Genomic_DNA"/>
</dbReference>
<dbReference type="InterPro" id="IPR018711">
    <property type="entry name" value="NAGPA"/>
</dbReference>
<sequence>MKVSASGVHAYADSDHHTSVHQSQNRTTDSKIFSATLIQKFVRGHFARQQVSVGTEAPGITRTTIQSPQQSSKLLAEDGTPLKLIQENLKPGATYNRLTIQDGARTLNVLGTQNGELPVNPKVQAQKASLNSAIINGGYFVHVPNKETDSGEKIQGIGRTVGPTGHRDDHTPVPNPWKQDYRTIKSGDDTLLTSGPLLYQPGEEKPSFDDDRFRYRLNTEQGVITNPLNIRAGAMTSDNNERAAISLEPNGDIRMHTATAEGNKKLSPTIEQWQSIAMHGAAPQSAILNVDGGGSVFMGVQTPDGIKQVSRGGKPDTEIRPIPNILTSRVPTQAEKEDPALSRPVYLDKVSD</sequence>
<gene>
    <name evidence="3" type="ORF">SBX37_21165</name>
    <name evidence="4" type="ORF">VIM7927_03495</name>
</gene>
<evidence type="ECO:0000313" key="5">
    <source>
        <dbReference type="Proteomes" id="UP000196125"/>
    </source>
</evidence>
<dbReference type="Pfam" id="PF09992">
    <property type="entry name" value="NAGPA"/>
    <property type="match status" value="1"/>
</dbReference>
<proteinExistence type="predicted"/>
<feature type="region of interest" description="Disordered" evidence="1">
    <location>
        <begin position="158"/>
        <end position="177"/>
    </location>
</feature>
<protein>
    <submittedName>
        <fullName evidence="3">Phosphodiester glycosidase family protein</fullName>
    </submittedName>
</protein>
<dbReference type="OrthoDB" id="7061956at2"/>
<dbReference type="PROSITE" id="PS50096">
    <property type="entry name" value="IQ"/>
    <property type="match status" value="1"/>
</dbReference>
<evidence type="ECO:0000313" key="3">
    <source>
        <dbReference type="EMBL" id="MDW6005383.1"/>
    </source>
</evidence>
<organism evidence="4 5">
    <name type="scientific">Vibrio mangrovi</name>
    <dbReference type="NCBI Taxonomy" id="474394"/>
    <lineage>
        <taxon>Bacteria</taxon>
        <taxon>Pseudomonadati</taxon>
        <taxon>Pseudomonadota</taxon>
        <taxon>Gammaproteobacteria</taxon>
        <taxon>Vibrionales</taxon>
        <taxon>Vibrionaceae</taxon>
        <taxon>Vibrio</taxon>
    </lineage>
</organism>
<evidence type="ECO:0000259" key="2">
    <source>
        <dbReference type="Pfam" id="PF09992"/>
    </source>
</evidence>
<keyword evidence="3" id="KW-0326">Glycosidase</keyword>
<dbReference type="EMBL" id="FXXI01000008">
    <property type="protein sequence ID" value="SMS02177.1"/>
    <property type="molecule type" value="Genomic_DNA"/>
</dbReference>